<feature type="region of interest" description="Disordered" evidence="1">
    <location>
        <begin position="1"/>
        <end position="33"/>
    </location>
</feature>
<dbReference type="Proteomes" id="UP000807353">
    <property type="component" value="Unassembled WGS sequence"/>
</dbReference>
<sequence length="246" mass="27345">MEVDLHNSPSFRTIRSKRPRSPEGSPLERPPKRLSLAIISGDAVTIASPMSALGHRYINGPWSSPSSSRHPSEDWVRQADELSIDSPVIPVADPFLGVAVEKQQQDEDMNMEHDEVVRVDHERRPELPLIQTTEYAQVSYAQAAFMRRQHENQRFSDPTPPSSSMTPGGPMVNILPPTPVPPPPPYQNVEPVPRSSSSVLNSPMAITSPIASYINMNSPRKQRFTMGPRADCEKCRLGVKGHSVHY</sequence>
<name>A0A9P5YAG4_9AGAR</name>
<dbReference type="AlphaFoldDB" id="A0A9P5YAG4"/>
<proteinExistence type="predicted"/>
<feature type="compositionally biased region" description="Low complexity" evidence="1">
    <location>
        <begin position="162"/>
        <end position="175"/>
    </location>
</feature>
<evidence type="ECO:0000313" key="3">
    <source>
        <dbReference type="Proteomes" id="UP000807353"/>
    </source>
</evidence>
<comment type="caution">
    <text evidence="2">The sequence shown here is derived from an EMBL/GenBank/DDBJ whole genome shotgun (WGS) entry which is preliminary data.</text>
</comment>
<reference evidence="2" key="1">
    <citation type="submission" date="2020-11" db="EMBL/GenBank/DDBJ databases">
        <authorList>
            <consortium name="DOE Joint Genome Institute"/>
            <person name="Ahrendt S."/>
            <person name="Riley R."/>
            <person name="Andreopoulos W."/>
            <person name="Labutti K."/>
            <person name="Pangilinan J."/>
            <person name="Ruiz-Duenas F.J."/>
            <person name="Barrasa J.M."/>
            <person name="Sanchez-Garcia M."/>
            <person name="Camarero S."/>
            <person name="Miyauchi S."/>
            <person name="Serrano A."/>
            <person name="Linde D."/>
            <person name="Babiker R."/>
            <person name="Drula E."/>
            <person name="Ayuso-Fernandez I."/>
            <person name="Pacheco R."/>
            <person name="Padilla G."/>
            <person name="Ferreira P."/>
            <person name="Barriuso J."/>
            <person name="Kellner H."/>
            <person name="Castanera R."/>
            <person name="Alfaro M."/>
            <person name="Ramirez L."/>
            <person name="Pisabarro A.G."/>
            <person name="Kuo A."/>
            <person name="Tritt A."/>
            <person name="Lipzen A."/>
            <person name="He G."/>
            <person name="Yan M."/>
            <person name="Ng V."/>
            <person name="Cullen D."/>
            <person name="Martin F."/>
            <person name="Rosso M.-N."/>
            <person name="Henrissat B."/>
            <person name="Hibbett D."/>
            <person name="Martinez A.T."/>
            <person name="Grigoriev I.V."/>
        </authorList>
    </citation>
    <scope>NUCLEOTIDE SEQUENCE</scope>
    <source>
        <strain evidence="2">CBS 247.69</strain>
    </source>
</reference>
<feature type="region of interest" description="Disordered" evidence="1">
    <location>
        <begin position="149"/>
        <end position="200"/>
    </location>
</feature>
<evidence type="ECO:0000313" key="2">
    <source>
        <dbReference type="EMBL" id="KAF9466353.1"/>
    </source>
</evidence>
<protein>
    <submittedName>
        <fullName evidence="2">Uncharacterized protein</fullName>
    </submittedName>
</protein>
<evidence type="ECO:0000256" key="1">
    <source>
        <dbReference type="SAM" id="MobiDB-lite"/>
    </source>
</evidence>
<organism evidence="2 3">
    <name type="scientific">Collybia nuda</name>
    <dbReference type="NCBI Taxonomy" id="64659"/>
    <lineage>
        <taxon>Eukaryota</taxon>
        <taxon>Fungi</taxon>
        <taxon>Dikarya</taxon>
        <taxon>Basidiomycota</taxon>
        <taxon>Agaricomycotina</taxon>
        <taxon>Agaricomycetes</taxon>
        <taxon>Agaricomycetidae</taxon>
        <taxon>Agaricales</taxon>
        <taxon>Tricholomatineae</taxon>
        <taxon>Clitocybaceae</taxon>
        <taxon>Collybia</taxon>
    </lineage>
</organism>
<feature type="compositionally biased region" description="Pro residues" evidence="1">
    <location>
        <begin position="176"/>
        <end position="186"/>
    </location>
</feature>
<accession>A0A9P5YAG4</accession>
<dbReference type="OrthoDB" id="3200438at2759"/>
<gene>
    <name evidence="2" type="ORF">BDZ94DRAFT_1319611</name>
</gene>
<dbReference type="EMBL" id="MU150242">
    <property type="protein sequence ID" value="KAF9466353.1"/>
    <property type="molecule type" value="Genomic_DNA"/>
</dbReference>
<keyword evidence="3" id="KW-1185">Reference proteome</keyword>